<dbReference type="Proteomes" id="UP000780801">
    <property type="component" value="Unassembled WGS sequence"/>
</dbReference>
<sequence length="123" mass="13296">MSAPLYVVFEKNLSAKPSLPSPSIRPQSILIKDSPTGNLHSQGLYGRRGSSDSGDSYCTLSHDCYSCGLPESNEDDREAVRRNPFYRSSSGSSSSSTVESTGSITSSIGDSCKPRRVQWADRV</sequence>
<name>A0A9P6KHU6_9FUNG</name>
<protein>
    <submittedName>
        <fullName evidence="2">Uncharacterized protein</fullName>
    </submittedName>
</protein>
<feature type="region of interest" description="Disordered" evidence="1">
    <location>
        <begin position="69"/>
        <end position="123"/>
    </location>
</feature>
<evidence type="ECO:0000256" key="1">
    <source>
        <dbReference type="SAM" id="MobiDB-lite"/>
    </source>
</evidence>
<accession>A0A9P6KHU6</accession>
<dbReference type="EMBL" id="JAABOA010000076">
    <property type="protein sequence ID" value="KAF9586074.1"/>
    <property type="molecule type" value="Genomic_DNA"/>
</dbReference>
<proteinExistence type="predicted"/>
<organism evidence="2 3">
    <name type="scientific">Lunasporangiospora selenospora</name>
    <dbReference type="NCBI Taxonomy" id="979761"/>
    <lineage>
        <taxon>Eukaryota</taxon>
        <taxon>Fungi</taxon>
        <taxon>Fungi incertae sedis</taxon>
        <taxon>Mucoromycota</taxon>
        <taxon>Mortierellomycotina</taxon>
        <taxon>Mortierellomycetes</taxon>
        <taxon>Mortierellales</taxon>
        <taxon>Mortierellaceae</taxon>
        <taxon>Lunasporangiospora</taxon>
    </lineage>
</organism>
<feature type="compositionally biased region" description="Low complexity" evidence="1">
    <location>
        <begin position="88"/>
        <end position="111"/>
    </location>
</feature>
<comment type="caution">
    <text evidence="2">The sequence shown here is derived from an EMBL/GenBank/DDBJ whole genome shotgun (WGS) entry which is preliminary data.</text>
</comment>
<dbReference type="AlphaFoldDB" id="A0A9P6KHU6"/>
<evidence type="ECO:0000313" key="2">
    <source>
        <dbReference type="EMBL" id="KAF9586074.1"/>
    </source>
</evidence>
<keyword evidence="3" id="KW-1185">Reference proteome</keyword>
<dbReference type="OrthoDB" id="2415870at2759"/>
<feature type="region of interest" description="Disordered" evidence="1">
    <location>
        <begin position="16"/>
        <end position="55"/>
    </location>
</feature>
<reference evidence="2" key="1">
    <citation type="journal article" date="2020" name="Fungal Divers.">
        <title>Resolving the Mortierellaceae phylogeny through synthesis of multi-gene phylogenetics and phylogenomics.</title>
        <authorList>
            <person name="Vandepol N."/>
            <person name="Liber J."/>
            <person name="Desiro A."/>
            <person name="Na H."/>
            <person name="Kennedy M."/>
            <person name="Barry K."/>
            <person name="Grigoriev I.V."/>
            <person name="Miller A.N."/>
            <person name="O'Donnell K."/>
            <person name="Stajich J.E."/>
            <person name="Bonito G."/>
        </authorList>
    </citation>
    <scope>NUCLEOTIDE SEQUENCE</scope>
    <source>
        <strain evidence="2">KOD1015</strain>
    </source>
</reference>
<evidence type="ECO:0000313" key="3">
    <source>
        <dbReference type="Proteomes" id="UP000780801"/>
    </source>
</evidence>
<gene>
    <name evidence="2" type="ORF">BGW38_009911</name>
</gene>